<feature type="compositionally biased region" description="Low complexity" evidence="1">
    <location>
        <begin position="9"/>
        <end position="24"/>
    </location>
</feature>
<evidence type="ECO:0000313" key="3">
    <source>
        <dbReference type="Proteomes" id="UP000799753"/>
    </source>
</evidence>
<protein>
    <recommendedName>
        <fullName evidence="4">C3H1-type domain-containing protein</fullName>
    </recommendedName>
</protein>
<feature type="region of interest" description="Disordered" evidence="1">
    <location>
        <begin position="111"/>
        <end position="136"/>
    </location>
</feature>
<feature type="compositionally biased region" description="Basic and acidic residues" evidence="1">
    <location>
        <begin position="119"/>
        <end position="136"/>
    </location>
</feature>
<organism evidence="2 3">
    <name type="scientific">Massarina eburnea CBS 473.64</name>
    <dbReference type="NCBI Taxonomy" id="1395130"/>
    <lineage>
        <taxon>Eukaryota</taxon>
        <taxon>Fungi</taxon>
        <taxon>Dikarya</taxon>
        <taxon>Ascomycota</taxon>
        <taxon>Pezizomycotina</taxon>
        <taxon>Dothideomycetes</taxon>
        <taxon>Pleosporomycetidae</taxon>
        <taxon>Pleosporales</taxon>
        <taxon>Massarineae</taxon>
        <taxon>Massarinaceae</taxon>
        <taxon>Massarina</taxon>
    </lineage>
</organism>
<keyword evidence="3" id="KW-1185">Reference proteome</keyword>
<name>A0A6A6RSW2_9PLEO</name>
<dbReference type="Proteomes" id="UP000799753">
    <property type="component" value="Unassembled WGS sequence"/>
</dbReference>
<gene>
    <name evidence="2" type="ORF">P280DRAFT_472631</name>
</gene>
<feature type="region of interest" description="Disordered" evidence="1">
    <location>
        <begin position="148"/>
        <end position="188"/>
    </location>
</feature>
<evidence type="ECO:0008006" key="4">
    <source>
        <dbReference type="Google" id="ProtNLM"/>
    </source>
</evidence>
<reference evidence="2" key="1">
    <citation type="journal article" date="2020" name="Stud. Mycol.">
        <title>101 Dothideomycetes genomes: a test case for predicting lifestyles and emergence of pathogens.</title>
        <authorList>
            <person name="Haridas S."/>
            <person name="Albert R."/>
            <person name="Binder M."/>
            <person name="Bloem J."/>
            <person name="Labutti K."/>
            <person name="Salamov A."/>
            <person name="Andreopoulos B."/>
            <person name="Baker S."/>
            <person name="Barry K."/>
            <person name="Bills G."/>
            <person name="Bluhm B."/>
            <person name="Cannon C."/>
            <person name="Castanera R."/>
            <person name="Culley D."/>
            <person name="Daum C."/>
            <person name="Ezra D."/>
            <person name="Gonzalez J."/>
            <person name="Henrissat B."/>
            <person name="Kuo A."/>
            <person name="Liang C."/>
            <person name="Lipzen A."/>
            <person name="Lutzoni F."/>
            <person name="Magnuson J."/>
            <person name="Mondo S."/>
            <person name="Nolan M."/>
            <person name="Ohm R."/>
            <person name="Pangilinan J."/>
            <person name="Park H.-J."/>
            <person name="Ramirez L."/>
            <person name="Alfaro M."/>
            <person name="Sun H."/>
            <person name="Tritt A."/>
            <person name="Yoshinaga Y."/>
            <person name="Zwiers L.-H."/>
            <person name="Turgeon B."/>
            <person name="Goodwin S."/>
            <person name="Spatafora J."/>
            <person name="Crous P."/>
            <person name="Grigoriev I."/>
        </authorList>
    </citation>
    <scope>NUCLEOTIDE SEQUENCE</scope>
    <source>
        <strain evidence="2">CBS 473.64</strain>
    </source>
</reference>
<feature type="compositionally biased region" description="Polar residues" evidence="1">
    <location>
        <begin position="162"/>
        <end position="172"/>
    </location>
</feature>
<evidence type="ECO:0000313" key="2">
    <source>
        <dbReference type="EMBL" id="KAF2637114.1"/>
    </source>
</evidence>
<sequence>MQSTSVGNPRLQAPAPKLPALKPKGMSLTPSQISRRKVLLDLMMERANYIKAKESGIAANLPKTLDAEILRGENWPDIDSYLDATHDWIKYSWLRPTMLPPQTRLVDKLPSQLPKRRGKAESVKEEVAKSDKAPKRSMLDQILALDDINIDRSTAPGPPSRPSTRGQPSTRGEFSARGQPSARGKFSARGGSFANVVKAPPLPLSLPPKPTTHLPRWYPSEWSKWEGYDSRVLWVCEQMDQQPLPKPIVVEKMVPEIYNGDKKHDLGLCLKHYTKGDQCPLTWMQCPLRHCLPDETEEVWMDKGFLDFVRKFIKGPALYDSPKENYNGRPREREDGTMFSRRVNDSDMNPAWHRPENFTGKPAKEESYATHDERLDDMCKRAYENCVAKEEAAKASQLRRTGQYRV</sequence>
<dbReference type="EMBL" id="MU006795">
    <property type="protein sequence ID" value="KAF2637114.1"/>
    <property type="molecule type" value="Genomic_DNA"/>
</dbReference>
<feature type="region of interest" description="Disordered" evidence="1">
    <location>
        <begin position="1"/>
        <end position="27"/>
    </location>
</feature>
<accession>A0A6A6RSW2</accession>
<evidence type="ECO:0000256" key="1">
    <source>
        <dbReference type="SAM" id="MobiDB-lite"/>
    </source>
</evidence>
<proteinExistence type="predicted"/>
<dbReference type="AlphaFoldDB" id="A0A6A6RSW2"/>
<feature type="region of interest" description="Disordered" evidence="1">
    <location>
        <begin position="323"/>
        <end position="367"/>
    </location>
</feature>